<proteinExistence type="predicted"/>
<dbReference type="Proteomes" id="UP000005239">
    <property type="component" value="Unassembled WGS sequence"/>
</dbReference>
<sequence length="143" mass="17260">MPRTAMVYDDPNTIDDAHWIIRSDSFNNAWLHRLLLYAFVKTGVIWRRIHDIFPIILFAFVTDLIDLRIHTFYIFDLQDKADYWRQRYLSGLRYVTSSIEACTLAEYFAYFYIMINYVEGVLTLLFHCFPTRFSWRNTHSFCC</sequence>
<dbReference type="EnsemblMetazoa" id="PPA34697.1">
    <property type="protein sequence ID" value="PPA34697.1"/>
    <property type="gene ID" value="WBGene00273066"/>
</dbReference>
<protein>
    <submittedName>
        <fullName evidence="1">Uncharacterized protein</fullName>
    </submittedName>
</protein>
<name>A0A2A6C6E7_PRIPA</name>
<accession>A0A8R1YQH7</accession>
<gene>
    <name evidence="1" type="primary">WBGene00273066</name>
</gene>
<dbReference type="AlphaFoldDB" id="A0A2A6C6E7"/>
<organism evidence="1 2">
    <name type="scientific">Pristionchus pacificus</name>
    <name type="common">Parasitic nematode worm</name>
    <dbReference type="NCBI Taxonomy" id="54126"/>
    <lineage>
        <taxon>Eukaryota</taxon>
        <taxon>Metazoa</taxon>
        <taxon>Ecdysozoa</taxon>
        <taxon>Nematoda</taxon>
        <taxon>Chromadorea</taxon>
        <taxon>Rhabditida</taxon>
        <taxon>Rhabditina</taxon>
        <taxon>Diplogasteromorpha</taxon>
        <taxon>Diplogasteroidea</taxon>
        <taxon>Neodiplogasteridae</taxon>
        <taxon>Pristionchus</taxon>
    </lineage>
</organism>
<evidence type="ECO:0000313" key="2">
    <source>
        <dbReference type="Proteomes" id="UP000005239"/>
    </source>
</evidence>
<reference evidence="2" key="1">
    <citation type="journal article" date="2008" name="Nat. Genet.">
        <title>The Pristionchus pacificus genome provides a unique perspective on nematode lifestyle and parasitism.</title>
        <authorList>
            <person name="Dieterich C."/>
            <person name="Clifton S.W."/>
            <person name="Schuster L.N."/>
            <person name="Chinwalla A."/>
            <person name="Delehaunty K."/>
            <person name="Dinkelacker I."/>
            <person name="Fulton L."/>
            <person name="Fulton R."/>
            <person name="Godfrey J."/>
            <person name="Minx P."/>
            <person name="Mitreva M."/>
            <person name="Roeseler W."/>
            <person name="Tian H."/>
            <person name="Witte H."/>
            <person name="Yang S.P."/>
            <person name="Wilson R.K."/>
            <person name="Sommer R.J."/>
        </authorList>
    </citation>
    <scope>NUCLEOTIDE SEQUENCE [LARGE SCALE GENOMIC DNA]</scope>
    <source>
        <strain evidence="2">PS312</strain>
    </source>
</reference>
<keyword evidence="2" id="KW-1185">Reference proteome</keyword>
<evidence type="ECO:0000313" key="1">
    <source>
        <dbReference type="EnsemblMetazoa" id="PPA34697.1"/>
    </source>
</evidence>
<accession>A0A2A6C6E7</accession>
<reference evidence="1" key="2">
    <citation type="submission" date="2022-06" db="UniProtKB">
        <authorList>
            <consortium name="EnsemblMetazoa"/>
        </authorList>
    </citation>
    <scope>IDENTIFICATION</scope>
    <source>
        <strain evidence="1">PS312</strain>
    </source>
</reference>